<organism evidence="2 3">
    <name type="scientific">Chaetoceros tenuissimus</name>
    <dbReference type="NCBI Taxonomy" id="426638"/>
    <lineage>
        <taxon>Eukaryota</taxon>
        <taxon>Sar</taxon>
        <taxon>Stramenopiles</taxon>
        <taxon>Ochrophyta</taxon>
        <taxon>Bacillariophyta</taxon>
        <taxon>Coscinodiscophyceae</taxon>
        <taxon>Chaetocerotophycidae</taxon>
        <taxon>Chaetocerotales</taxon>
        <taxon>Chaetocerotaceae</taxon>
        <taxon>Chaetoceros</taxon>
    </lineage>
</organism>
<feature type="transmembrane region" description="Helical" evidence="1">
    <location>
        <begin position="719"/>
        <end position="737"/>
    </location>
</feature>
<dbReference type="EMBL" id="BLLK01000047">
    <property type="protein sequence ID" value="GFH55050.1"/>
    <property type="molecule type" value="Genomic_DNA"/>
</dbReference>
<dbReference type="AlphaFoldDB" id="A0AAD3D1P4"/>
<keyword evidence="1" id="KW-1133">Transmembrane helix</keyword>
<feature type="transmembrane region" description="Helical" evidence="1">
    <location>
        <begin position="127"/>
        <end position="152"/>
    </location>
</feature>
<keyword evidence="1" id="KW-0812">Transmembrane</keyword>
<evidence type="ECO:0000313" key="3">
    <source>
        <dbReference type="Proteomes" id="UP001054902"/>
    </source>
</evidence>
<keyword evidence="1" id="KW-0472">Membrane</keyword>
<accession>A0AAD3D1P4</accession>
<reference evidence="2 3" key="1">
    <citation type="journal article" date="2021" name="Sci. Rep.">
        <title>The genome of the diatom Chaetoceros tenuissimus carries an ancient integrated fragment of an extant virus.</title>
        <authorList>
            <person name="Hongo Y."/>
            <person name="Kimura K."/>
            <person name="Takaki Y."/>
            <person name="Yoshida Y."/>
            <person name="Baba S."/>
            <person name="Kobayashi G."/>
            <person name="Nagasaki K."/>
            <person name="Hano T."/>
            <person name="Tomaru Y."/>
        </authorList>
    </citation>
    <scope>NUCLEOTIDE SEQUENCE [LARGE SCALE GENOMIC DNA]</scope>
    <source>
        <strain evidence="2 3">NIES-3715</strain>
    </source>
</reference>
<comment type="caution">
    <text evidence="2">The sequence shown here is derived from an EMBL/GenBank/DDBJ whole genome shotgun (WGS) entry which is preliminary data.</text>
</comment>
<sequence>MEGESTSLLQDRSRYEVFEMEDQSELVSSDDGLERADSQDDSIDEQVEYFRNAFRYWKQLLTKPLLLLVLNVSIIIVTNLIHHHLQERSHFRSNYHDRSDDDRGVDDQQYKNLEELYFAEFERDASWYLQLINIVLALLFAVDTIILLGYIYGLIQTIGDMRSELIHLNSLIEEKEKCQLGTEFSLRYTDALFATKFESMLRTGSCPNESKRYALVNLLHFAACVCLIGFFQHLAVLTILHFGLIKENDTICSPAHLFHIETYVGGYYGDVLVEVNQLEKIPNILPKDLFEATTSADALRLEYGTKVVFAEKKEYYHSLASEYPSFASLNDGFTFFETWKESRPGGTSSLKVLDKNGKYINVPTISRSHRWGFEGKLGFRLQKENRLCYAFQPDSEDHYLNPNVYYGRHIDLYMFCHCSGTFSSYFHNISMIDEKFNDRKIKDMIFLGYKLSFTDDDTFWTVSMFDKITPNPTSMSYDHDYRHPNIHENPFPRNVTQVFSKYDICTMKKMERVEVTLQINPVIDNEKHDRHNRGHDVCTDALDKVLLHLCVGLSPFLIVYSCWKRFSVTPLLIFLPIGISFQIQVYKHEDRISTHFAYLNSFIEFYRPVLLVAIIVLQIIMISSLTLGYPRISQKLTRDGYWWSVYGIIVMMFLFLILDNEAMDDGMGPFIMVMEILCILWIKILSEGPILKIAVVTTMVISVFRMLDRDSLDYDCIECWIIVFFSVSMWFPLVAFVDSHKPMAKLLLRSCLQSLKPKAQRFLNHFSMIDALQKRLSRRNSEQNE</sequence>
<gene>
    <name evidence="2" type="ORF">CTEN210_11526</name>
</gene>
<name>A0AAD3D1P4_9STRA</name>
<evidence type="ECO:0000313" key="2">
    <source>
        <dbReference type="EMBL" id="GFH55050.1"/>
    </source>
</evidence>
<feature type="transmembrane region" description="Helical" evidence="1">
    <location>
        <begin position="568"/>
        <end position="585"/>
    </location>
</feature>
<evidence type="ECO:0000256" key="1">
    <source>
        <dbReference type="SAM" id="Phobius"/>
    </source>
</evidence>
<feature type="transmembrane region" description="Helical" evidence="1">
    <location>
        <begin position="641"/>
        <end position="660"/>
    </location>
</feature>
<keyword evidence="3" id="KW-1185">Reference proteome</keyword>
<feature type="transmembrane region" description="Helical" evidence="1">
    <location>
        <begin position="605"/>
        <end position="629"/>
    </location>
</feature>
<feature type="transmembrane region" description="Helical" evidence="1">
    <location>
        <begin position="545"/>
        <end position="563"/>
    </location>
</feature>
<protein>
    <submittedName>
        <fullName evidence="2">Uncharacterized protein</fullName>
    </submittedName>
</protein>
<feature type="transmembrane region" description="Helical" evidence="1">
    <location>
        <begin position="218"/>
        <end position="244"/>
    </location>
</feature>
<dbReference type="Proteomes" id="UP001054902">
    <property type="component" value="Unassembled WGS sequence"/>
</dbReference>
<proteinExistence type="predicted"/>
<feature type="transmembrane region" description="Helical" evidence="1">
    <location>
        <begin position="65"/>
        <end position="85"/>
    </location>
</feature>